<comment type="caution">
    <text evidence="3">The sequence shown here is derived from an EMBL/GenBank/DDBJ whole genome shotgun (WGS) entry which is preliminary data.</text>
</comment>
<protein>
    <submittedName>
        <fullName evidence="3">Uncharacterized protein</fullName>
    </submittedName>
</protein>
<dbReference type="InterPro" id="IPR013105">
    <property type="entry name" value="TPR_2"/>
</dbReference>
<dbReference type="Proteomes" id="UP000229502">
    <property type="component" value="Unassembled WGS sequence"/>
</dbReference>
<dbReference type="InterPro" id="IPR011990">
    <property type="entry name" value="TPR-like_helical_dom_sf"/>
</dbReference>
<accession>A0A2M6YRH7</accession>
<dbReference type="Gene3D" id="1.25.40.10">
    <property type="entry name" value="Tetratricopeptide repeat domain"/>
    <property type="match status" value="1"/>
</dbReference>
<dbReference type="SUPFAM" id="SSF48452">
    <property type="entry name" value="TPR-like"/>
    <property type="match status" value="1"/>
</dbReference>
<dbReference type="AlphaFoldDB" id="A0A2M6YRH7"/>
<dbReference type="Pfam" id="PF07719">
    <property type="entry name" value="TPR_2"/>
    <property type="match status" value="1"/>
</dbReference>
<dbReference type="EMBL" id="PEWZ01000080">
    <property type="protein sequence ID" value="PIU35128.1"/>
    <property type="molecule type" value="Genomic_DNA"/>
</dbReference>
<keyword evidence="1" id="KW-0677">Repeat</keyword>
<proteinExistence type="predicted"/>
<evidence type="ECO:0000313" key="4">
    <source>
        <dbReference type="Proteomes" id="UP000229502"/>
    </source>
</evidence>
<evidence type="ECO:0000313" key="3">
    <source>
        <dbReference type="EMBL" id="PIU35128.1"/>
    </source>
</evidence>
<organism evidence="3 4">
    <name type="scientific">Candidatus Shapirobacteria bacterium CG07_land_8_20_14_0_80_39_18</name>
    <dbReference type="NCBI Taxonomy" id="1974882"/>
    <lineage>
        <taxon>Bacteria</taxon>
        <taxon>Candidatus Shapironibacteriota</taxon>
    </lineage>
</organism>
<evidence type="ECO:0000256" key="1">
    <source>
        <dbReference type="ARBA" id="ARBA00022737"/>
    </source>
</evidence>
<evidence type="ECO:0000256" key="2">
    <source>
        <dbReference type="ARBA" id="ARBA00022803"/>
    </source>
</evidence>
<name>A0A2M6YRH7_9BACT</name>
<keyword evidence="2" id="KW-0802">TPR repeat</keyword>
<sequence>MQLASLYFRLGNKQKAKEALDKARQLDPINETVLSFEKILEGL</sequence>
<gene>
    <name evidence="3" type="ORF">COT03_01610</name>
</gene>
<reference evidence="4" key="1">
    <citation type="submission" date="2017-09" db="EMBL/GenBank/DDBJ databases">
        <title>Depth-based differentiation of microbial function through sediment-hosted aquifers and enrichment of novel symbionts in the deep terrestrial subsurface.</title>
        <authorList>
            <person name="Probst A.J."/>
            <person name="Ladd B."/>
            <person name="Jarett J.K."/>
            <person name="Geller-Mcgrath D.E."/>
            <person name="Sieber C.M.K."/>
            <person name="Emerson J.B."/>
            <person name="Anantharaman K."/>
            <person name="Thomas B.C."/>
            <person name="Malmstrom R."/>
            <person name="Stieglmeier M."/>
            <person name="Klingl A."/>
            <person name="Woyke T."/>
            <person name="Ryan C.M."/>
            <person name="Banfield J.F."/>
        </authorList>
    </citation>
    <scope>NUCLEOTIDE SEQUENCE [LARGE SCALE GENOMIC DNA]</scope>
</reference>